<dbReference type="GO" id="GO:0004659">
    <property type="term" value="F:prenyltransferase activity"/>
    <property type="evidence" value="ECO:0007669"/>
    <property type="project" value="InterPro"/>
</dbReference>
<reference evidence="3" key="1">
    <citation type="submission" date="2019-08" db="EMBL/GenBank/DDBJ databases">
        <title>The genome of the North American firefly Photinus pyralis.</title>
        <authorList>
            <consortium name="Photinus pyralis genome working group"/>
            <person name="Fallon T.R."/>
            <person name="Sander Lower S.E."/>
            <person name="Weng J.-K."/>
        </authorList>
    </citation>
    <scope>NUCLEOTIDE SEQUENCE</scope>
    <source>
        <strain evidence="3">TRF0915ILg1</strain>
        <tissue evidence="3">Whole body</tissue>
    </source>
</reference>
<evidence type="ECO:0000313" key="3">
    <source>
        <dbReference type="EMBL" id="KAF2893620.1"/>
    </source>
</evidence>
<dbReference type="Gene3D" id="1.10.600.10">
    <property type="entry name" value="Farnesyl Diphosphate Synthase"/>
    <property type="match status" value="1"/>
</dbReference>
<dbReference type="GO" id="GO:0046872">
    <property type="term" value="F:metal ion binding"/>
    <property type="evidence" value="ECO:0007669"/>
    <property type="project" value="UniProtKB-KW"/>
</dbReference>
<dbReference type="PROSITE" id="PS00723">
    <property type="entry name" value="POLYPRENYL_SYNTHASE_1"/>
    <property type="match status" value="1"/>
</dbReference>
<keyword evidence="2" id="KW-0460">Magnesium</keyword>
<dbReference type="OrthoDB" id="6921389at2759"/>
<dbReference type="Proteomes" id="UP000801492">
    <property type="component" value="Unassembled WGS sequence"/>
</dbReference>
<sequence>MENLFRKIHYELKVTHDKSKFEINDENETEKKQHLNISLPTDNLSTDERILQPFAYLMTRPGKHFREECIFTLNNWLKAPESVVTSMVKFFYLVHNIGLMLDDVQDMSFLRRGIPCCHRVCGTPNTINSVQFLLAAALEIVSNLKNPKVSHLPNGHAEATKTIRKYFRR</sequence>
<dbReference type="InterPro" id="IPR008949">
    <property type="entry name" value="Isoprenoid_synthase_dom_sf"/>
</dbReference>
<evidence type="ECO:0000256" key="2">
    <source>
        <dbReference type="ARBA" id="ARBA00022842"/>
    </source>
</evidence>
<dbReference type="InterPro" id="IPR033749">
    <property type="entry name" value="Polyprenyl_synt_CS"/>
</dbReference>
<accession>A0A8K0D2L3</accession>
<dbReference type="GO" id="GO:0042811">
    <property type="term" value="P:pheromone biosynthetic process"/>
    <property type="evidence" value="ECO:0007669"/>
    <property type="project" value="UniProtKB-ARBA"/>
</dbReference>
<dbReference type="InterPro" id="IPR000092">
    <property type="entry name" value="Polyprenyl_synt"/>
</dbReference>
<keyword evidence="1" id="KW-0479">Metal-binding</keyword>
<dbReference type="AlphaFoldDB" id="A0A8K0D2L3"/>
<name>A0A8K0D2L3_IGNLU</name>
<gene>
    <name evidence="3" type="ORF">ILUMI_12553</name>
</gene>
<proteinExistence type="predicted"/>
<evidence type="ECO:0000313" key="4">
    <source>
        <dbReference type="Proteomes" id="UP000801492"/>
    </source>
</evidence>
<dbReference type="PANTHER" id="PTHR12001">
    <property type="entry name" value="GERANYLGERANYL PYROPHOSPHATE SYNTHASE"/>
    <property type="match status" value="1"/>
</dbReference>
<keyword evidence="4" id="KW-1185">Reference proteome</keyword>
<comment type="caution">
    <text evidence="3">The sequence shown here is derived from an EMBL/GenBank/DDBJ whole genome shotgun (WGS) entry which is preliminary data.</text>
</comment>
<dbReference type="GO" id="GO:0008299">
    <property type="term" value="P:isoprenoid biosynthetic process"/>
    <property type="evidence" value="ECO:0007669"/>
    <property type="project" value="InterPro"/>
</dbReference>
<evidence type="ECO:0000256" key="1">
    <source>
        <dbReference type="ARBA" id="ARBA00022723"/>
    </source>
</evidence>
<dbReference type="SUPFAM" id="SSF48576">
    <property type="entry name" value="Terpenoid synthases"/>
    <property type="match status" value="1"/>
</dbReference>
<dbReference type="PANTHER" id="PTHR12001:SF44">
    <property type="entry name" value="GERANYLGERANYL PYROPHOSPHATE SYNTHASE"/>
    <property type="match status" value="1"/>
</dbReference>
<dbReference type="Pfam" id="PF00348">
    <property type="entry name" value="polyprenyl_synt"/>
    <property type="match status" value="1"/>
</dbReference>
<organism evidence="3 4">
    <name type="scientific">Ignelater luminosus</name>
    <name type="common">Cucubano</name>
    <name type="synonym">Pyrophorus luminosus</name>
    <dbReference type="NCBI Taxonomy" id="2038154"/>
    <lineage>
        <taxon>Eukaryota</taxon>
        <taxon>Metazoa</taxon>
        <taxon>Ecdysozoa</taxon>
        <taxon>Arthropoda</taxon>
        <taxon>Hexapoda</taxon>
        <taxon>Insecta</taxon>
        <taxon>Pterygota</taxon>
        <taxon>Neoptera</taxon>
        <taxon>Endopterygota</taxon>
        <taxon>Coleoptera</taxon>
        <taxon>Polyphaga</taxon>
        <taxon>Elateriformia</taxon>
        <taxon>Elateroidea</taxon>
        <taxon>Elateridae</taxon>
        <taxon>Agrypninae</taxon>
        <taxon>Pyrophorini</taxon>
        <taxon>Ignelater</taxon>
    </lineage>
</organism>
<dbReference type="EMBL" id="VTPC01007815">
    <property type="protein sequence ID" value="KAF2893620.1"/>
    <property type="molecule type" value="Genomic_DNA"/>
</dbReference>
<protein>
    <submittedName>
        <fullName evidence="3">Uncharacterized protein</fullName>
    </submittedName>
</protein>